<name>A0A4Y2AKC3_ARAVE</name>
<dbReference type="EMBL" id="BGPR01156732">
    <property type="protein sequence ID" value="GBL80097.1"/>
    <property type="molecule type" value="Genomic_DNA"/>
</dbReference>
<dbReference type="AlphaFoldDB" id="A0A4Y2AKC3"/>
<accession>A0A4Y2AKC3</accession>
<reference evidence="1 2" key="1">
    <citation type="journal article" date="2019" name="Sci. Rep.">
        <title>Orb-weaving spider Araneus ventricosus genome elucidates the spidroin gene catalogue.</title>
        <authorList>
            <person name="Kono N."/>
            <person name="Nakamura H."/>
            <person name="Ohtoshi R."/>
            <person name="Moran D.A.P."/>
            <person name="Shinohara A."/>
            <person name="Yoshida Y."/>
            <person name="Fujiwara M."/>
            <person name="Mori M."/>
            <person name="Tomita M."/>
            <person name="Arakawa K."/>
        </authorList>
    </citation>
    <scope>NUCLEOTIDE SEQUENCE [LARGE SCALE GENOMIC DNA]</scope>
</reference>
<evidence type="ECO:0000313" key="2">
    <source>
        <dbReference type="Proteomes" id="UP000499080"/>
    </source>
</evidence>
<evidence type="ECO:0000313" key="1">
    <source>
        <dbReference type="EMBL" id="GBL80097.1"/>
    </source>
</evidence>
<proteinExistence type="predicted"/>
<keyword evidence="2" id="KW-1185">Reference proteome</keyword>
<organism evidence="1 2">
    <name type="scientific">Araneus ventricosus</name>
    <name type="common">Orbweaver spider</name>
    <name type="synonym">Epeira ventricosa</name>
    <dbReference type="NCBI Taxonomy" id="182803"/>
    <lineage>
        <taxon>Eukaryota</taxon>
        <taxon>Metazoa</taxon>
        <taxon>Ecdysozoa</taxon>
        <taxon>Arthropoda</taxon>
        <taxon>Chelicerata</taxon>
        <taxon>Arachnida</taxon>
        <taxon>Araneae</taxon>
        <taxon>Araneomorphae</taxon>
        <taxon>Entelegynae</taxon>
        <taxon>Araneoidea</taxon>
        <taxon>Araneidae</taxon>
        <taxon>Araneus</taxon>
    </lineage>
</organism>
<protein>
    <submittedName>
        <fullName evidence="1">Uncharacterized protein</fullName>
    </submittedName>
</protein>
<sequence>MHYLTSWQKNRVHVLNLFPLSNWAHVSMQIYNCTKRSRGGLMVRNEPRNRIPPKIRRVLGLLQVESYVGGQTSSRRCGAEVWRRGASSGVVLVI</sequence>
<comment type="caution">
    <text evidence="1">The sequence shown here is derived from an EMBL/GenBank/DDBJ whole genome shotgun (WGS) entry which is preliminary data.</text>
</comment>
<gene>
    <name evidence="1" type="ORF">AVEN_172118_1</name>
</gene>
<dbReference type="Proteomes" id="UP000499080">
    <property type="component" value="Unassembled WGS sequence"/>
</dbReference>